<dbReference type="AlphaFoldDB" id="A0A1C6JX19"/>
<protein>
    <submittedName>
        <fullName evidence="1">Uncharacterized protein conserved in bacteria</fullName>
    </submittedName>
</protein>
<reference evidence="1" key="1">
    <citation type="submission" date="2015-09" db="EMBL/GenBank/DDBJ databases">
        <authorList>
            <consortium name="Pathogen Informatics"/>
        </authorList>
    </citation>
    <scope>NUCLEOTIDE SEQUENCE</scope>
    <source>
        <strain evidence="1">2789STDY5834896</strain>
    </source>
</reference>
<dbReference type="Pfam" id="PF06908">
    <property type="entry name" value="YpsA"/>
    <property type="match status" value="1"/>
</dbReference>
<organism evidence="1">
    <name type="scientific">uncultured Anaerotruncus sp</name>
    <dbReference type="NCBI Taxonomy" id="905011"/>
    <lineage>
        <taxon>Bacteria</taxon>
        <taxon>Bacillati</taxon>
        <taxon>Bacillota</taxon>
        <taxon>Clostridia</taxon>
        <taxon>Eubacteriales</taxon>
        <taxon>Oscillospiraceae</taxon>
        <taxon>Anaerotruncus</taxon>
        <taxon>environmental samples</taxon>
    </lineage>
</organism>
<name>A0A1C6JX19_9FIRM</name>
<accession>A0A1C6JX19</accession>
<dbReference type="EMBL" id="FMHG01000002">
    <property type="protein sequence ID" value="SCJ86491.1"/>
    <property type="molecule type" value="Genomic_DNA"/>
</dbReference>
<proteinExistence type="predicted"/>
<evidence type="ECO:0000313" key="1">
    <source>
        <dbReference type="EMBL" id="SCJ86491.1"/>
    </source>
</evidence>
<gene>
    <name evidence="1" type="ORF">SAMEA3545359_02361</name>
</gene>
<dbReference type="PANTHER" id="PTHR38440">
    <property type="entry name" value="UPF0398 PROTEIN YPSA"/>
    <property type="match status" value="1"/>
</dbReference>
<dbReference type="PANTHER" id="PTHR38440:SF1">
    <property type="entry name" value="UPF0398 PROTEIN SPR0331"/>
    <property type="match status" value="1"/>
</dbReference>
<dbReference type="SUPFAM" id="SSF102405">
    <property type="entry name" value="MCP/YpsA-like"/>
    <property type="match status" value="1"/>
</dbReference>
<dbReference type="Gene3D" id="3.40.50.450">
    <property type="match status" value="1"/>
</dbReference>
<dbReference type="InterPro" id="IPR010697">
    <property type="entry name" value="YspA"/>
</dbReference>
<sequence length="200" mass="21834">MSAKTDFLAGYPQFQGPGAGQPIDPQKSVSFSGYRPEKFGFPFSPGHAAYHRILQDLDQAILFAVMHGKDTFLCGMAQGFDTACGMAVLRAKKSTGLPLRLVCVLPYAGQSSCWAAQGQADFDHLCQNAWQRVVLSPRYYTGCLHVRNRYLISHSSLLICYYSGKKGGTAYTVGLAKKHGLAVENLFLPADEGAVQQTLY</sequence>